<comment type="caution">
    <text evidence="1">The sequence shown here is derived from an EMBL/GenBank/DDBJ whole genome shotgun (WGS) entry which is preliminary data.</text>
</comment>
<dbReference type="Proteomes" id="UP000269689">
    <property type="component" value="Unassembled WGS sequence"/>
</dbReference>
<sequence length="220" mass="24513">MSLLSKNHKDTNEKTQKFIVNLAIAEDEVPYVKSCEVINGTFRNRTSFSRDFVIDKIFTQKVALGIQHCIDKLTQKNEVVSLPTYVVEAEKIVLAGANVISRANDQNGANIILRFNLFLGSISGAFNPEIGFQNSLEGPTDAVSMEILSDIAMPLLNLCIAVETGDALDARRAQKFLDTLSDRSYEIKFQIELIKRFVENNERGLNDVELPSTPSFKALL</sequence>
<dbReference type="OrthoDB" id="7667258at2"/>
<keyword evidence="2" id="KW-1185">Reference proteome</keyword>
<evidence type="ECO:0000313" key="2">
    <source>
        <dbReference type="Proteomes" id="UP000269689"/>
    </source>
</evidence>
<dbReference type="AlphaFoldDB" id="A0A3N4VEW2"/>
<protein>
    <submittedName>
        <fullName evidence="1">Uncharacterized protein</fullName>
    </submittedName>
</protein>
<reference evidence="1 2" key="1">
    <citation type="submission" date="2018-11" db="EMBL/GenBank/DDBJ databases">
        <title>Genomic Encyclopedia of Type Strains, Phase IV (KMG-IV): sequencing the most valuable type-strain genomes for metagenomic binning, comparative biology and taxonomic classification.</title>
        <authorList>
            <person name="Goeker M."/>
        </authorList>
    </citation>
    <scope>NUCLEOTIDE SEQUENCE [LARGE SCALE GENOMIC DNA]</scope>
    <source>
        <strain evidence="1 2">DSM 104731</strain>
    </source>
</reference>
<gene>
    <name evidence="1" type="ORF">EDD53_0563</name>
</gene>
<proteinExistence type="predicted"/>
<dbReference type="EMBL" id="RKQK01000001">
    <property type="protein sequence ID" value="RPE71444.1"/>
    <property type="molecule type" value="Genomic_DNA"/>
</dbReference>
<accession>A0A3N4VEW2</accession>
<evidence type="ECO:0000313" key="1">
    <source>
        <dbReference type="EMBL" id="RPE71444.1"/>
    </source>
</evidence>
<name>A0A3N4VEW2_9RHOB</name>
<organism evidence="1 2">
    <name type="scientific">Pacificibacter maritimus</name>
    <dbReference type="NCBI Taxonomy" id="762213"/>
    <lineage>
        <taxon>Bacteria</taxon>
        <taxon>Pseudomonadati</taxon>
        <taxon>Pseudomonadota</taxon>
        <taxon>Alphaproteobacteria</taxon>
        <taxon>Rhodobacterales</taxon>
        <taxon>Roseobacteraceae</taxon>
        <taxon>Pacificibacter</taxon>
    </lineage>
</organism>
<dbReference type="RefSeq" id="WP_123791659.1">
    <property type="nucleotide sequence ID" value="NZ_RKQK01000001.1"/>
</dbReference>